<feature type="active site" description="Nucleophile" evidence="4">
    <location>
        <position position="91"/>
    </location>
</feature>
<protein>
    <recommendedName>
        <fullName evidence="4">tRNA pseudouridine synthase D</fullName>
        <ecNumber evidence="4">5.4.99.27</ecNumber>
    </recommendedName>
    <alternativeName>
        <fullName evidence="4">tRNA pseudouridine(13) synthase</fullName>
    </alternativeName>
    <alternativeName>
        <fullName evidence="4">tRNA pseudouridylate synthase D</fullName>
    </alternativeName>
    <alternativeName>
        <fullName evidence="4">tRNA-uridine isomerase D</fullName>
    </alternativeName>
</protein>
<evidence type="ECO:0000256" key="3">
    <source>
        <dbReference type="ARBA" id="ARBA00023235"/>
    </source>
</evidence>
<dbReference type="InterPro" id="IPR020119">
    <property type="entry name" value="PsdUridine_synth_TruD_CS"/>
</dbReference>
<dbReference type="EMBL" id="DSVQ01000007">
    <property type="protein sequence ID" value="HGT38428.1"/>
    <property type="molecule type" value="Genomic_DNA"/>
</dbReference>
<evidence type="ECO:0000256" key="2">
    <source>
        <dbReference type="ARBA" id="ARBA00022694"/>
    </source>
</evidence>
<comment type="similarity">
    <text evidence="1 4">Belongs to the pseudouridine synthase TruD family.</text>
</comment>
<reference evidence="7" key="1">
    <citation type="journal article" date="2020" name="mSystems">
        <title>Genome- and Community-Level Interaction Insights into Carbon Utilization and Element Cycling Functions of Hydrothermarchaeota in Hydrothermal Sediment.</title>
        <authorList>
            <person name="Zhou Z."/>
            <person name="Liu Y."/>
            <person name="Xu W."/>
            <person name="Pan J."/>
            <person name="Luo Z.H."/>
            <person name="Li M."/>
        </authorList>
    </citation>
    <scope>NUCLEOTIDE SEQUENCE [LARGE SCALE GENOMIC DNA]</scope>
    <source>
        <strain evidence="7">SpSt-508</strain>
    </source>
</reference>
<comment type="function">
    <text evidence="4">Responsible for synthesis of pseudouridine from uracil-13 in transfer RNAs.</text>
</comment>
<keyword evidence="2 4" id="KW-0819">tRNA processing</keyword>
<dbReference type="EC" id="5.4.99.27" evidence="4"/>
<dbReference type="GO" id="GO:0005829">
    <property type="term" value="C:cytosol"/>
    <property type="evidence" value="ECO:0007669"/>
    <property type="project" value="TreeGrafter"/>
</dbReference>
<evidence type="ECO:0000313" key="7">
    <source>
        <dbReference type="EMBL" id="HGT38428.1"/>
    </source>
</evidence>
<evidence type="ECO:0000259" key="6">
    <source>
        <dbReference type="PROSITE" id="PS50984"/>
    </source>
</evidence>
<comment type="caution">
    <text evidence="7">The sequence shown here is derived from an EMBL/GenBank/DDBJ whole genome shotgun (WGS) entry which is preliminary data.</text>
</comment>
<dbReference type="InterPro" id="IPR020103">
    <property type="entry name" value="PsdUridine_synth_cat_dom_sf"/>
</dbReference>
<organism evidence="7">
    <name type="scientific">Schlesneria paludicola</name>
    <dbReference type="NCBI Taxonomy" id="360056"/>
    <lineage>
        <taxon>Bacteria</taxon>
        <taxon>Pseudomonadati</taxon>
        <taxon>Planctomycetota</taxon>
        <taxon>Planctomycetia</taxon>
        <taxon>Planctomycetales</taxon>
        <taxon>Planctomycetaceae</taxon>
        <taxon>Schlesneria</taxon>
    </lineage>
</organism>
<comment type="catalytic activity">
    <reaction evidence="4">
        <text>uridine(13) in tRNA = pseudouridine(13) in tRNA</text>
        <dbReference type="Rhea" id="RHEA:42540"/>
        <dbReference type="Rhea" id="RHEA-COMP:10105"/>
        <dbReference type="Rhea" id="RHEA-COMP:10106"/>
        <dbReference type="ChEBI" id="CHEBI:65314"/>
        <dbReference type="ChEBI" id="CHEBI:65315"/>
        <dbReference type="EC" id="5.4.99.27"/>
    </reaction>
</comment>
<dbReference type="GO" id="GO:0031119">
    <property type="term" value="P:tRNA pseudouridine synthesis"/>
    <property type="evidence" value="ECO:0007669"/>
    <property type="project" value="UniProtKB-UniRule"/>
</dbReference>
<dbReference type="PANTHER" id="PTHR47811:SF1">
    <property type="entry name" value="TRNA PSEUDOURIDINE SYNTHASE D"/>
    <property type="match status" value="1"/>
</dbReference>
<dbReference type="InterPro" id="IPR042214">
    <property type="entry name" value="TruD_catalytic"/>
</dbReference>
<sequence>MTRNQSLPVPRPCLHAYPHLHGHPPPLAGRLKCLPHDFVVEEIPAYLPSGDGHHLFLWLEKVDISAEQLLRHLARTLHIASTDIGLAGLKDRRAVTRQWVSVPAACVDRLPAVETDQIRVLEIHRHSHKLRTGHLRGNRFRILLRDAACRDLSRDPVHATAPTGAPGLLGSPGGGEQDPPPDPFRVTAPAGAPISAALRQAQALAAVICQRGFPNYFGEQRFGREGDTLQWGWDLLTQAKSPRDIPYARRKFLLKLALSAVQAELFNRALAERLGDGLADTVLAGDVMAVVASGGQFLAEDPAVEQPRCDRYETVITGPLFGPKMRQPRGAPGEREQRLLTHVGLSPAAFAAFGHLLSGTRRAYLVRPPELLVSAVPEGLRFEFTLPPGVYATTLLREFIGGAIEEG</sequence>
<keyword evidence="3 4" id="KW-0413">Isomerase</keyword>
<dbReference type="InterPro" id="IPR011760">
    <property type="entry name" value="PsdUridine_synth_TruD_insert"/>
</dbReference>
<dbReference type="Pfam" id="PF01142">
    <property type="entry name" value="TruD"/>
    <property type="match status" value="2"/>
</dbReference>
<evidence type="ECO:0000256" key="4">
    <source>
        <dbReference type="HAMAP-Rule" id="MF_01082"/>
    </source>
</evidence>
<dbReference type="HAMAP" id="MF_01082">
    <property type="entry name" value="TruD"/>
    <property type="match status" value="1"/>
</dbReference>
<dbReference type="SUPFAM" id="SSF55120">
    <property type="entry name" value="Pseudouridine synthase"/>
    <property type="match status" value="1"/>
</dbReference>
<evidence type="ECO:0000256" key="1">
    <source>
        <dbReference type="ARBA" id="ARBA00007953"/>
    </source>
</evidence>
<dbReference type="Gene3D" id="3.30.2350.20">
    <property type="entry name" value="TruD, catalytic domain"/>
    <property type="match status" value="1"/>
</dbReference>
<dbReference type="GO" id="GO:0003723">
    <property type="term" value="F:RNA binding"/>
    <property type="evidence" value="ECO:0007669"/>
    <property type="project" value="InterPro"/>
</dbReference>
<dbReference type="PROSITE" id="PS01268">
    <property type="entry name" value="UPF0024"/>
    <property type="match status" value="1"/>
</dbReference>
<dbReference type="InterPro" id="IPR001656">
    <property type="entry name" value="PsdUridine_synth_TruD"/>
</dbReference>
<dbReference type="AlphaFoldDB" id="A0A7C4QPT6"/>
<name>A0A7C4QPT6_9PLAN</name>
<evidence type="ECO:0000256" key="5">
    <source>
        <dbReference type="SAM" id="MobiDB-lite"/>
    </source>
</evidence>
<dbReference type="PANTHER" id="PTHR47811">
    <property type="entry name" value="TRNA PSEUDOURIDINE SYNTHASE D"/>
    <property type="match status" value="1"/>
</dbReference>
<dbReference type="GO" id="GO:0160150">
    <property type="term" value="F:tRNA pseudouridine(13) synthase activity"/>
    <property type="evidence" value="ECO:0007669"/>
    <property type="project" value="UniProtKB-EC"/>
</dbReference>
<feature type="region of interest" description="Disordered" evidence="5">
    <location>
        <begin position="155"/>
        <end position="185"/>
    </location>
</feature>
<feature type="domain" description="TRUD" evidence="6">
    <location>
        <begin position="212"/>
        <end position="366"/>
    </location>
</feature>
<gene>
    <name evidence="4" type="primary">truD</name>
    <name evidence="7" type="ORF">ENS64_04090</name>
</gene>
<accession>A0A7C4QPT6</accession>
<proteinExistence type="inferred from homology"/>
<dbReference type="InterPro" id="IPR050170">
    <property type="entry name" value="TruD_pseudoU_synthase"/>
</dbReference>
<dbReference type="PROSITE" id="PS50984">
    <property type="entry name" value="TRUD"/>
    <property type="match status" value="1"/>
</dbReference>